<keyword evidence="4" id="KW-0281">Fimbrium</keyword>
<feature type="signal peptide" evidence="5">
    <location>
        <begin position="1"/>
        <end position="20"/>
    </location>
</feature>
<reference evidence="7" key="1">
    <citation type="submission" date="2023-04" db="EMBL/GenBank/DDBJ databases">
        <title>Co-integrate Col3M blaNDM-1-harbouring plasmids in clinical Providencia rettgeri isolates from Argentina.</title>
        <authorList>
            <person name="de Belder D."/>
            <person name="Martino F."/>
            <person name="Tijet N."/>
            <person name="Melano R.G."/>
            <person name="Faccone D."/>
            <person name="de Mendieta J.M."/>
            <person name="Rapoport M."/>
            <person name="Albornoz E."/>
            <person name="Petroni A."/>
            <person name="Tuduri E."/>
            <person name="Derdoy L."/>
            <person name="Cogut S."/>
            <person name="Errecalde L."/>
            <person name="Pasteran F."/>
            <person name="Corso A."/>
            <person name="Gomez S.A."/>
        </authorList>
    </citation>
    <scope>NUCLEOTIDE SEQUENCE</scope>
    <source>
        <strain evidence="7">PreM15628</strain>
        <plasmid evidence="7">p15628A_320</plasmid>
    </source>
</reference>
<dbReference type="Proteomes" id="UP000682358">
    <property type="component" value="Plasmid p15628A_320"/>
</dbReference>
<dbReference type="InterPro" id="IPR050263">
    <property type="entry name" value="Bact_Fimbrial_Adh_Pro"/>
</dbReference>
<sequence>MKFKYLLFCFLIIQFWGNEAFSACGSSNPSGSANGYYNVYVPDDTIIVQYDDTSAKVLKSYSITAFTGTVDFATPGSQCFGSFRFNYHPNWNNNNPSPSNISGIAVGVKFNTLSGRVTHDVPYNYSSSYITSMEGLEWVVDIKQTGPVTSGDVIRSGNLATGNKYVDSGPGLGVSILRFTSNFRIIVNSCSLKNNQSTYNIAMEDWFDSDFPSIGSASDEIDIPITLTCQAGANVKATVTSSAGYADANTGKLNLVGANSAKGIAIQLLDRNDNPIKLNSKISLQDNVPQGDYFFDWTARYIRTGETLTPGTANSNATVNIQYEW</sequence>
<geneLocation type="plasmid" evidence="7 8">
    <name>p15628A_320</name>
</geneLocation>
<keyword evidence="7" id="KW-0614">Plasmid</keyword>
<keyword evidence="3 5" id="KW-0732">Signal</keyword>
<dbReference type="EMBL" id="CP123373">
    <property type="protein sequence ID" value="WHT95901.1"/>
    <property type="molecule type" value="Genomic_DNA"/>
</dbReference>
<dbReference type="GO" id="GO:0043709">
    <property type="term" value="P:cell adhesion involved in single-species biofilm formation"/>
    <property type="evidence" value="ECO:0007669"/>
    <property type="project" value="TreeGrafter"/>
</dbReference>
<evidence type="ECO:0000313" key="8">
    <source>
        <dbReference type="Proteomes" id="UP000682358"/>
    </source>
</evidence>
<evidence type="ECO:0000259" key="6">
    <source>
        <dbReference type="Pfam" id="PF00419"/>
    </source>
</evidence>
<feature type="chain" id="PRO_5042581997" evidence="5">
    <location>
        <begin position="21"/>
        <end position="325"/>
    </location>
</feature>
<accession>A0AAJ6FR70</accession>
<evidence type="ECO:0000256" key="3">
    <source>
        <dbReference type="ARBA" id="ARBA00022729"/>
    </source>
</evidence>
<dbReference type="Pfam" id="PF00419">
    <property type="entry name" value="Fimbrial"/>
    <property type="match status" value="1"/>
</dbReference>
<evidence type="ECO:0000256" key="5">
    <source>
        <dbReference type="SAM" id="SignalP"/>
    </source>
</evidence>
<dbReference type="InterPro" id="IPR000259">
    <property type="entry name" value="Adhesion_dom_fimbrial"/>
</dbReference>
<dbReference type="AlphaFoldDB" id="A0AAJ6FR70"/>
<dbReference type="Gene3D" id="2.60.40.1090">
    <property type="entry name" value="Fimbrial-type adhesion domain"/>
    <property type="match status" value="1"/>
</dbReference>
<gene>
    <name evidence="7" type="ORF">KOF27_20540</name>
</gene>
<dbReference type="GO" id="GO:0009289">
    <property type="term" value="C:pilus"/>
    <property type="evidence" value="ECO:0007669"/>
    <property type="project" value="UniProtKB-SubCell"/>
</dbReference>
<feature type="domain" description="Fimbrial-type adhesion" evidence="6">
    <location>
        <begin position="186"/>
        <end position="323"/>
    </location>
</feature>
<dbReference type="PANTHER" id="PTHR33420">
    <property type="entry name" value="FIMBRIAL SUBUNIT ELFA-RELATED"/>
    <property type="match status" value="1"/>
</dbReference>
<protein>
    <submittedName>
        <fullName evidence="7">Fimbrial protein</fullName>
    </submittedName>
</protein>
<comment type="similarity">
    <text evidence="2">Belongs to the fimbrial protein family.</text>
</comment>
<dbReference type="InterPro" id="IPR036937">
    <property type="entry name" value="Adhesion_dom_fimbrial_sf"/>
</dbReference>
<dbReference type="PANTHER" id="PTHR33420:SF3">
    <property type="entry name" value="FIMBRIAL SUBUNIT ELFA"/>
    <property type="match status" value="1"/>
</dbReference>
<dbReference type="SUPFAM" id="SSF49401">
    <property type="entry name" value="Bacterial adhesins"/>
    <property type="match status" value="1"/>
</dbReference>
<evidence type="ECO:0000256" key="2">
    <source>
        <dbReference type="ARBA" id="ARBA00006671"/>
    </source>
</evidence>
<proteinExistence type="inferred from homology"/>
<name>A0AAJ6FR70_PRORE</name>
<dbReference type="InterPro" id="IPR008966">
    <property type="entry name" value="Adhesion_dom_sf"/>
</dbReference>
<organism evidence="7 8">
    <name type="scientific">Providencia rettgeri</name>
    <dbReference type="NCBI Taxonomy" id="587"/>
    <lineage>
        <taxon>Bacteria</taxon>
        <taxon>Pseudomonadati</taxon>
        <taxon>Pseudomonadota</taxon>
        <taxon>Gammaproteobacteria</taxon>
        <taxon>Enterobacterales</taxon>
        <taxon>Morganellaceae</taxon>
        <taxon>Providencia</taxon>
    </lineage>
</organism>
<comment type="subcellular location">
    <subcellularLocation>
        <location evidence="1">Fimbrium</location>
    </subcellularLocation>
</comment>
<evidence type="ECO:0000256" key="4">
    <source>
        <dbReference type="ARBA" id="ARBA00023263"/>
    </source>
</evidence>
<evidence type="ECO:0000313" key="7">
    <source>
        <dbReference type="EMBL" id="WHT95901.1"/>
    </source>
</evidence>
<evidence type="ECO:0000256" key="1">
    <source>
        <dbReference type="ARBA" id="ARBA00004561"/>
    </source>
</evidence>